<name>A0A285VFU3_9MICO</name>
<dbReference type="Proteomes" id="UP000219688">
    <property type="component" value="Unassembled WGS sequence"/>
</dbReference>
<evidence type="ECO:0000313" key="1">
    <source>
        <dbReference type="EMBL" id="SOC52827.1"/>
    </source>
</evidence>
<proteinExistence type="predicted"/>
<reference evidence="2" key="1">
    <citation type="submission" date="2017-08" db="EMBL/GenBank/DDBJ databases">
        <authorList>
            <person name="Varghese N."/>
            <person name="Submissions S."/>
        </authorList>
    </citation>
    <scope>NUCLEOTIDE SEQUENCE [LARGE SCALE GENOMIC DNA]</scope>
    <source>
        <strain evidence="2">USBA17B2</strain>
    </source>
</reference>
<protein>
    <submittedName>
        <fullName evidence="1">Uncharacterized protein</fullName>
    </submittedName>
</protein>
<gene>
    <name evidence="1" type="ORF">SAMN05421879_101844</name>
</gene>
<evidence type="ECO:0000313" key="2">
    <source>
        <dbReference type="Proteomes" id="UP000219688"/>
    </source>
</evidence>
<sequence length="297" mass="31941">MAGTDDGRGQGPPEEARPSLVELRRRVLDEGPRIGTGWPVLDALSGGLGAARTTLVRAPAELRLQVVSRTVAWAAGEGYPVMIASRSRTTPELWLAVAAGALGLPPTALLGTTTHDDWVDARLRVLDVRVHGGDDAPQETAASLAVRPASLLVLDDYESWTGDWATALDPRFERLDLEQWPRSTGCALVLGMTDMSGFSEMVQLGVRTLRLAPSDDGTRVQLSSHSSTRKDKRTVLLRDGFLEPPAPGAAYVRRPDAANLWEDRSELDISAFAAALGSEPVSVVWEAEDEDRQAGTT</sequence>
<accession>A0A285VFU3</accession>
<keyword evidence="2" id="KW-1185">Reference proteome</keyword>
<dbReference type="RefSeq" id="WP_097186964.1">
    <property type="nucleotide sequence ID" value="NZ_OBQK01000001.1"/>
</dbReference>
<organism evidence="1 2">
    <name type="scientific">Ornithinimicrobium cerasi</name>
    <dbReference type="NCBI Taxonomy" id="2248773"/>
    <lineage>
        <taxon>Bacteria</taxon>
        <taxon>Bacillati</taxon>
        <taxon>Actinomycetota</taxon>
        <taxon>Actinomycetes</taxon>
        <taxon>Micrococcales</taxon>
        <taxon>Ornithinimicrobiaceae</taxon>
        <taxon>Ornithinimicrobium</taxon>
    </lineage>
</organism>
<dbReference type="EMBL" id="OBQK01000001">
    <property type="protein sequence ID" value="SOC52827.1"/>
    <property type="molecule type" value="Genomic_DNA"/>
</dbReference>
<dbReference type="AlphaFoldDB" id="A0A285VFU3"/>